<dbReference type="PANTHER" id="PTHR38926">
    <property type="entry name" value="F-BOX DOMAIN CONTAINING PROTEIN, EXPRESSED"/>
    <property type="match status" value="1"/>
</dbReference>
<evidence type="ECO:0000313" key="3">
    <source>
        <dbReference type="EMBL" id="CAH3131857.1"/>
    </source>
</evidence>
<evidence type="ECO:0000259" key="2">
    <source>
        <dbReference type="PROSITE" id="PS50181"/>
    </source>
</evidence>
<dbReference type="Gene3D" id="3.80.10.10">
    <property type="entry name" value="Ribonuclease Inhibitor"/>
    <property type="match status" value="1"/>
</dbReference>
<dbReference type="EMBL" id="CALNXK010000050">
    <property type="protein sequence ID" value="CAH3131857.1"/>
    <property type="molecule type" value="Genomic_DNA"/>
</dbReference>
<dbReference type="SUPFAM" id="SSF81383">
    <property type="entry name" value="F-box domain"/>
    <property type="match status" value="1"/>
</dbReference>
<dbReference type="Gene3D" id="1.20.1280.50">
    <property type="match status" value="1"/>
</dbReference>
<feature type="compositionally biased region" description="Basic and acidic residues" evidence="1">
    <location>
        <begin position="53"/>
        <end position="71"/>
    </location>
</feature>
<proteinExistence type="predicted"/>
<dbReference type="Pfam" id="PF13516">
    <property type="entry name" value="LRR_6"/>
    <property type="match status" value="1"/>
</dbReference>
<dbReference type="SMART" id="SM00256">
    <property type="entry name" value="FBOX"/>
    <property type="match status" value="1"/>
</dbReference>
<gene>
    <name evidence="3" type="ORF">PLOB_00036311</name>
</gene>
<reference evidence="3 4" key="1">
    <citation type="submission" date="2022-05" db="EMBL/GenBank/DDBJ databases">
        <authorList>
            <consortium name="Genoscope - CEA"/>
            <person name="William W."/>
        </authorList>
    </citation>
    <scope>NUCLEOTIDE SEQUENCE [LARGE SCALE GENOMIC DNA]</scope>
</reference>
<evidence type="ECO:0000256" key="1">
    <source>
        <dbReference type="SAM" id="MobiDB-lite"/>
    </source>
</evidence>
<dbReference type="PANTHER" id="PTHR38926:SF5">
    <property type="entry name" value="F-BOX AND LEUCINE-RICH REPEAT PROTEIN 6"/>
    <property type="match status" value="1"/>
</dbReference>
<dbReference type="InterPro" id="IPR036047">
    <property type="entry name" value="F-box-like_dom_sf"/>
</dbReference>
<dbReference type="Proteomes" id="UP001159405">
    <property type="component" value="Unassembled WGS sequence"/>
</dbReference>
<dbReference type="InterPro" id="IPR001810">
    <property type="entry name" value="F-box_dom"/>
</dbReference>
<feature type="domain" description="F-box" evidence="2">
    <location>
        <begin position="79"/>
        <end position="127"/>
    </location>
</feature>
<comment type="caution">
    <text evidence="3">The sequence shown here is derived from an EMBL/GenBank/DDBJ whole genome shotgun (WGS) entry which is preliminary data.</text>
</comment>
<accession>A0ABN8P3D9</accession>
<organism evidence="3 4">
    <name type="scientific">Porites lobata</name>
    <dbReference type="NCBI Taxonomy" id="104759"/>
    <lineage>
        <taxon>Eukaryota</taxon>
        <taxon>Metazoa</taxon>
        <taxon>Cnidaria</taxon>
        <taxon>Anthozoa</taxon>
        <taxon>Hexacorallia</taxon>
        <taxon>Scleractinia</taxon>
        <taxon>Fungiina</taxon>
        <taxon>Poritidae</taxon>
        <taxon>Porites</taxon>
    </lineage>
</organism>
<sequence length="327" mass="37543">FIIFQQFQFNVIFRVTEENISTEGEPPAKASRARLSETESEQTSSQQQSSESHQNERADDAEIRERQDSAVEQRQVNSGHCLYDLPSDILEHIFQFFKVKDCLNIVARVCRRFYKVVNDSGALWRSLKTDAEFDVDSFELVIVNHAKHFRDLALQFSQKRVLYNSPAMHIENTLPLCENLRHLDLSYNISITTIEFIGEINCLTSLILTGCTSIQPNNSMNCLKYNGSSLKVLNISHCQFGDEHIASLIDVVVKNLTSLEIFHAESTALFSIDNAREIFETRDLKELALSPNWGPPPIWADFLEEYQHVNFGEHFKAHLERIKLANF</sequence>
<protein>
    <recommendedName>
        <fullName evidence="2">F-box domain-containing protein</fullName>
    </recommendedName>
</protein>
<name>A0ABN8P3D9_9CNID</name>
<keyword evidence="4" id="KW-1185">Reference proteome</keyword>
<dbReference type="PROSITE" id="PS50181">
    <property type="entry name" value="FBOX"/>
    <property type="match status" value="1"/>
</dbReference>
<feature type="non-terminal residue" evidence="3">
    <location>
        <position position="327"/>
    </location>
</feature>
<evidence type="ECO:0000313" key="4">
    <source>
        <dbReference type="Proteomes" id="UP001159405"/>
    </source>
</evidence>
<feature type="non-terminal residue" evidence="3">
    <location>
        <position position="1"/>
    </location>
</feature>
<dbReference type="SUPFAM" id="SSF52047">
    <property type="entry name" value="RNI-like"/>
    <property type="match status" value="1"/>
</dbReference>
<dbReference type="InterPro" id="IPR032675">
    <property type="entry name" value="LRR_dom_sf"/>
</dbReference>
<feature type="compositionally biased region" description="Low complexity" evidence="1">
    <location>
        <begin position="41"/>
        <end position="52"/>
    </location>
</feature>
<dbReference type="InterPro" id="IPR001611">
    <property type="entry name" value="Leu-rich_rpt"/>
</dbReference>
<feature type="region of interest" description="Disordered" evidence="1">
    <location>
        <begin position="20"/>
        <end position="72"/>
    </location>
</feature>
<dbReference type="Pfam" id="PF12937">
    <property type="entry name" value="F-box-like"/>
    <property type="match status" value="1"/>
</dbReference>